<dbReference type="GO" id="GO:0030170">
    <property type="term" value="F:pyridoxal phosphate binding"/>
    <property type="evidence" value="ECO:0007669"/>
    <property type="project" value="InterPro"/>
</dbReference>
<dbReference type="Pfam" id="PF03473">
    <property type="entry name" value="MOSC"/>
    <property type="match status" value="1"/>
</dbReference>
<dbReference type="GO" id="GO:0030151">
    <property type="term" value="F:molybdenum ion binding"/>
    <property type="evidence" value="ECO:0007669"/>
    <property type="project" value="InterPro"/>
</dbReference>
<evidence type="ECO:0000313" key="2">
    <source>
        <dbReference type="EMBL" id="RUR75068.1"/>
    </source>
</evidence>
<dbReference type="EMBL" id="RSCJ01000026">
    <property type="protein sequence ID" value="RUR75068.1"/>
    <property type="molecule type" value="Genomic_DNA"/>
</dbReference>
<reference evidence="2 3" key="1">
    <citation type="journal article" date="2019" name="Genome Biol. Evol.">
        <title>Day and night: Metabolic profiles and evolutionary relationships of six axenic non-marine cyanobacteria.</title>
        <authorList>
            <person name="Will S.E."/>
            <person name="Henke P."/>
            <person name="Boedeker C."/>
            <person name="Huang S."/>
            <person name="Brinkmann H."/>
            <person name="Rohde M."/>
            <person name="Jarek M."/>
            <person name="Friedl T."/>
            <person name="Seufert S."/>
            <person name="Schumacher M."/>
            <person name="Overmann J."/>
            <person name="Neumann-Schaal M."/>
            <person name="Petersen J."/>
        </authorList>
    </citation>
    <scope>NUCLEOTIDE SEQUENCE [LARGE SCALE GENOMIC DNA]</scope>
    <source>
        <strain evidence="2 3">PCC 6912</strain>
    </source>
</reference>
<evidence type="ECO:0000259" key="1">
    <source>
        <dbReference type="PROSITE" id="PS51340"/>
    </source>
</evidence>
<dbReference type="STRING" id="211165.GCA_000317285_01055"/>
<dbReference type="SUPFAM" id="SSF50800">
    <property type="entry name" value="PK beta-barrel domain-like"/>
    <property type="match status" value="1"/>
</dbReference>
<dbReference type="InterPro" id="IPR052716">
    <property type="entry name" value="MOSC_domain"/>
</dbReference>
<name>A0A433N1W0_CHLFR</name>
<dbReference type="InterPro" id="IPR005302">
    <property type="entry name" value="MoCF_Sase_C"/>
</dbReference>
<keyword evidence="3" id="KW-1185">Reference proteome</keyword>
<sequence>MNKISVQQLFIYPFKGLSAHKCDRVNLQVGHGIPGDRAFALMYKQDVTDTDSTTVPWMKKHNFAMQNDWHGLAALDCFYESASRTLTVKRKGVELLVANTNTTKGRDLISTFFTGYLAGIYPSQAARHPQRAPLQLVGEFNKTRYPDREVVHISLVSRETINHLSELAGQPIDVLRFRPNIIVEGIPAWQEFDWVGQEIQIGTARIAVTARINRCLNIDVNPETGERDINLLSLLQTHFHHTQTGVLAQIISDGSVAIGEQLIVNI</sequence>
<protein>
    <submittedName>
        <fullName evidence="2">MOSC domain-containing protein</fullName>
    </submittedName>
</protein>
<dbReference type="PANTHER" id="PTHR36930">
    <property type="entry name" value="METAL-SULFUR CLUSTER BIOSYNTHESIS PROTEINS YUAD-RELATED"/>
    <property type="match status" value="1"/>
</dbReference>
<dbReference type="PANTHER" id="PTHR36930:SF1">
    <property type="entry name" value="MOSC DOMAIN-CONTAINING PROTEIN"/>
    <property type="match status" value="1"/>
</dbReference>
<dbReference type="AlphaFoldDB" id="A0A433N1W0"/>
<organism evidence="2 3">
    <name type="scientific">Chlorogloeopsis fritschii PCC 6912</name>
    <dbReference type="NCBI Taxonomy" id="211165"/>
    <lineage>
        <taxon>Bacteria</taxon>
        <taxon>Bacillati</taxon>
        <taxon>Cyanobacteriota</taxon>
        <taxon>Cyanophyceae</taxon>
        <taxon>Nostocales</taxon>
        <taxon>Chlorogloeopsidaceae</taxon>
        <taxon>Chlorogloeopsis</taxon>
    </lineage>
</organism>
<comment type="caution">
    <text evidence="2">The sequence shown here is derived from an EMBL/GenBank/DDBJ whole genome shotgun (WGS) entry which is preliminary data.</text>
</comment>
<dbReference type="OrthoDB" id="581532at2"/>
<dbReference type="Proteomes" id="UP000268857">
    <property type="component" value="Unassembled WGS sequence"/>
</dbReference>
<dbReference type="PROSITE" id="PS51340">
    <property type="entry name" value="MOSC"/>
    <property type="match status" value="1"/>
</dbReference>
<dbReference type="GO" id="GO:0003824">
    <property type="term" value="F:catalytic activity"/>
    <property type="evidence" value="ECO:0007669"/>
    <property type="project" value="InterPro"/>
</dbReference>
<dbReference type="InterPro" id="IPR011037">
    <property type="entry name" value="Pyrv_Knase-like_insert_dom_sf"/>
</dbReference>
<feature type="domain" description="MOSC" evidence="1">
    <location>
        <begin position="124"/>
        <end position="265"/>
    </location>
</feature>
<dbReference type="RefSeq" id="WP_016873612.1">
    <property type="nucleotide sequence ID" value="NZ_AJLN01000047.1"/>
</dbReference>
<evidence type="ECO:0000313" key="3">
    <source>
        <dbReference type="Proteomes" id="UP000268857"/>
    </source>
</evidence>
<proteinExistence type="predicted"/>
<accession>A0A433N1W0</accession>
<gene>
    <name evidence="2" type="ORF">PCC6912_49110</name>
</gene>
<dbReference type="Gene3D" id="2.40.33.20">
    <property type="entry name" value="PK beta-barrel domain-like"/>
    <property type="match status" value="1"/>
</dbReference>